<dbReference type="InterPro" id="IPR017900">
    <property type="entry name" value="4Fe4S_Fe_S_CS"/>
</dbReference>
<dbReference type="InterPro" id="IPR017896">
    <property type="entry name" value="4Fe4S_Fe-S-bd"/>
</dbReference>
<reference evidence="6 7" key="1">
    <citation type="submission" date="2016-02" db="EMBL/GenBank/DDBJ databases">
        <title>Draft genome sequence of Thermodesulfatator sp. S606.</title>
        <authorList>
            <person name="Lai Q."/>
            <person name="Cao J."/>
            <person name="Dupont S."/>
            <person name="Shao Z."/>
            <person name="Jebbar M."/>
            <person name="Alain K."/>
        </authorList>
    </citation>
    <scope>NUCLEOTIDE SEQUENCE [LARGE SCALE GENOMIC DNA]</scope>
    <source>
        <strain evidence="6 7">S606</strain>
    </source>
</reference>
<keyword evidence="4" id="KW-0411">Iron-sulfur</keyword>
<feature type="domain" description="4Fe-4S ferredoxin-type" evidence="5">
    <location>
        <begin position="143"/>
        <end position="167"/>
    </location>
</feature>
<evidence type="ECO:0000313" key="7">
    <source>
        <dbReference type="Proteomes" id="UP000076964"/>
    </source>
</evidence>
<dbReference type="Gene3D" id="3.30.70.20">
    <property type="match status" value="3"/>
</dbReference>
<organism evidence="6 7">
    <name type="scientific">Thermodesulfatator autotrophicus</name>
    <dbReference type="NCBI Taxonomy" id="1795632"/>
    <lineage>
        <taxon>Bacteria</taxon>
        <taxon>Pseudomonadati</taxon>
        <taxon>Thermodesulfobacteriota</taxon>
        <taxon>Thermodesulfobacteria</taxon>
        <taxon>Thermodesulfobacteriales</taxon>
        <taxon>Thermodesulfatatoraceae</taxon>
        <taxon>Thermodesulfatator</taxon>
    </lineage>
</organism>
<evidence type="ECO:0000259" key="5">
    <source>
        <dbReference type="PROSITE" id="PS51379"/>
    </source>
</evidence>
<keyword evidence="7" id="KW-1185">Reference proteome</keyword>
<feature type="domain" description="4Fe-4S ferredoxin-type" evidence="5">
    <location>
        <begin position="501"/>
        <end position="530"/>
    </location>
</feature>
<evidence type="ECO:0000256" key="2">
    <source>
        <dbReference type="ARBA" id="ARBA00022723"/>
    </source>
</evidence>
<keyword evidence="3" id="KW-0408">Iron</keyword>
<proteinExistence type="predicted"/>
<protein>
    <recommendedName>
        <fullName evidence="5">4Fe-4S ferredoxin-type domain-containing protein</fullName>
    </recommendedName>
</protein>
<dbReference type="OrthoDB" id="9808559at2"/>
<dbReference type="RefSeq" id="WP_068541272.1">
    <property type="nucleotide sequence ID" value="NZ_LSFI01000010.1"/>
</dbReference>
<dbReference type="GO" id="GO:0046872">
    <property type="term" value="F:metal ion binding"/>
    <property type="evidence" value="ECO:0007669"/>
    <property type="project" value="UniProtKB-KW"/>
</dbReference>
<keyword evidence="1" id="KW-0004">4Fe-4S</keyword>
<dbReference type="PANTHER" id="PTHR43687">
    <property type="entry name" value="ADENYLYLSULFATE REDUCTASE, BETA SUBUNIT"/>
    <property type="match status" value="1"/>
</dbReference>
<accession>A0A177E8Z3</accession>
<dbReference type="InterPro" id="IPR050572">
    <property type="entry name" value="Fe-S_Ferredoxin"/>
</dbReference>
<evidence type="ECO:0000256" key="4">
    <source>
        <dbReference type="ARBA" id="ARBA00023014"/>
    </source>
</evidence>
<dbReference type="Proteomes" id="UP000076964">
    <property type="component" value="Unassembled WGS sequence"/>
</dbReference>
<comment type="caution">
    <text evidence="6">The sequence shown here is derived from an EMBL/GenBank/DDBJ whole genome shotgun (WGS) entry which is preliminary data.</text>
</comment>
<evidence type="ECO:0000256" key="3">
    <source>
        <dbReference type="ARBA" id="ARBA00023004"/>
    </source>
</evidence>
<feature type="domain" description="4Fe-4S ferredoxin-type" evidence="5">
    <location>
        <begin position="169"/>
        <end position="198"/>
    </location>
</feature>
<name>A0A177E8Z3_9BACT</name>
<dbReference type="PROSITE" id="PS00198">
    <property type="entry name" value="4FE4S_FER_1"/>
    <property type="match status" value="4"/>
</dbReference>
<evidence type="ECO:0000256" key="1">
    <source>
        <dbReference type="ARBA" id="ARBA00022485"/>
    </source>
</evidence>
<keyword evidence="2" id="KW-0479">Metal-binding</keyword>
<dbReference type="AlphaFoldDB" id="A0A177E8Z3"/>
<dbReference type="SUPFAM" id="SSF54862">
    <property type="entry name" value="4Fe-4S ferredoxins"/>
    <property type="match status" value="2"/>
</dbReference>
<dbReference type="GO" id="GO:0051539">
    <property type="term" value="F:4 iron, 4 sulfur cluster binding"/>
    <property type="evidence" value="ECO:0007669"/>
    <property type="project" value="UniProtKB-KW"/>
</dbReference>
<evidence type="ECO:0000313" key="6">
    <source>
        <dbReference type="EMBL" id="OAG28176.1"/>
    </source>
</evidence>
<dbReference type="PROSITE" id="PS51379">
    <property type="entry name" value="4FE4S_FER_2"/>
    <property type="match status" value="5"/>
</dbReference>
<dbReference type="STRING" id="1795632.TH606_03280"/>
<gene>
    <name evidence="6" type="ORF">TH606_03280</name>
</gene>
<feature type="domain" description="4Fe-4S ferredoxin-type" evidence="5">
    <location>
        <begin position="469"/>
        <end position="499"/>
    </location>
</feature>
<dbReference type="EMBL" id="LSFI01000010">
    <property type="protein sequence ID" value="OAG28176.1"/>
    <property type="molecule type" value="Genomic_DNA"/>
</dbReference>
<sequence>MKKFFLKKEKNSLTLTETEDTPSDYLLVGAFSNEIPDETHLFSPSLKVNASLGSFDKGFLETLALLEKKRFEENWVKSYTVNKKGKIIVFSKDPEKLTRFEHIYGGLLDIFTISLGTPSLIHPVAQEIKISEEKGKYLVEFIRRLPIDEEKCDYCGACGPGCPKEALLPDLEIDFTRCDLCLECVKICPKEAIDFNRFESVELEAPYLLFLEETPIEPPQNQEGIFFFENFDKLLALQGEHEIVELVKLIPKNCQHISYLKTGCILCLDACPEEAIKEIEDGIQIDHFKCIGCGTCISICPTGALVFSPFEDQSFFEYFAELPIKDQRIILAQEEDLRNFWWFRNQEKFPQNIFIEYGIPGALNSAHLLYLWARGASEVYLVGEKNKAIDKELALANELACHFSGEKPFRIISPEEFKKIDLKSPSKNPVTRIFSLPEGIKNRRGVFKELLAFFLSLEEKTPIVIEHAYFGEINCKEGCTLCGACLNVCRIEALAADEENFALLFTPVECIACGACVETCPEKVLTLTKGLRLEKSFLEAKTLAQSEPARCPECGKVFATKKSVEKVKELLKAQGRFKEIEEMLDLCEDCRAIKMLEKGV</sequence>
<dbReference type="Pfam" id="PF12838">
    <property type="entry name" value="Fer4_7"/>
    <property type="match status" value="1"/>
</dbReference>
<feature type="domain" description="4Fe-4S ferredoxin-type" evidence="5">
    <location>
        <begin position="281"/>
        <end position="310"/>
    </location>
</feature>
<dbReference type="Pfam" id="PF00037">
    <property type="entry name" value="Fer4"/>
    <property type="match status" value="3"/>
</dbReference>
<dbReference type="PANTHER" id="PTHR43687:SF1">
    <property type="entry name" value="FERREDOXIN III"/>
    <property type="match status" value="1"/>
</dbReference>